<feature type="chain" id="PRO_5008717956" evidence="1">
    <location>
        <begin position="28"/>
        <end position="427"/>
    </location>
</feature>
<evidence type="ECO:0000256" key="1">
    <source>
        <dbReference type="SAM" id="SignalP"/>
    </source>
</evidence>
<protein>
    <submittedName>
        <fullName evidence="2">Uncharacterized protein</fullName>
    </submittedName>
</protein>
<dbReference type="AlphaFoldDB" id="A0A1C5HRG3"/>
<proteinExistence type="predicted"/>
<name>A0A1C5HRG3_9ACTN</name>
<feature type="signal peptide" evidence="1">
    <location>
        <begin position="1"/>
        <end position="27"/>
    </location>
</feature>
<keyword evidence="1" id="KW-0732">Signal</keyword>
<sequence length="427" mass="44259">MRKLRALLGATVAGACAVTLLPGVAAAAPPPSSTAVDVTGTYYPVTPTRLVDTRTGLGVPAAAKIGPGQTVEFQVAGRGGLPSAGVGAVVLNVTVTGPTAASFVTAYPTGQARPNASSVNFPAGWLGSNNVTVKLGTGGKVSVYNRNGHTDLVVDVTGFYAADNTLAARGMGSRYHPHPPHRLYDSRVDTKRPAGSVLDLTMLHGGDNPHVRALVVNVTVVDPESAGFVTVWSGAADQPAVSTVNFTAGTITPNLAIVQTRPCDEDDFFCGPAGAPTFRLYTSTRAHVVVDTVGMFDDGTLLFGRRFQPMNPTRIVDSRIGQGLPAALGPDSTGRVTAPASMVGKDEDVLVLNATAVAPTNNTVLTVWPADYEGTVRPQASNVNPAAGQTVSAAVFAELGPYKRFNVHNNAGTTNVVMDVVGRFYWP</sequence>
<gene>
    <name evidence="2" type="ORF">GA0070560_105279</name>
</gene>
<accession>A0A1C5HRG3</accession>
<evidence type="ECO:0000313" key="3">
    <source>
        <dbReference type="Proteomes" id="UP000199408"/>
    </source>
</evidence>
<dbReference type="OrthoDB" id="4855196at2"/>
<reference evidence="3" key="1">
    <citation type="submission" date="2016-06" db="EMBL/GenBank/DDBJ databases">
        <authorList>
            <person name="Varghese N."/>
        </authorList>
    </citation>
    <scope>NUCLEOTIDE SEQUENCE [LARGE SCALE GENOMIC DNA]</scope>
    <source>
        <strain evidence="3">DSM 43171</strain>
    </source>
</reference>
<dbReference type="STRING" id="47864.GA0070560_105279"/>
<evidence type="ECO:0000313" key="2">
    <source>
        <dbReference type="EMBL" id="SCG48580.1"/>
    </source>
</evidence>
<dbReference type="PROSITE" id="PS51257">
    <property type="entry name" value="PROKAR_LIPOPROTEIN"/>
    <property type="match status" value="1"/>
</dbReference>
<dbReference type="RefSeq" id="WP_139131472.1">
    <property type="nucleotide sequence ID" value="NZ_FMDN01000005.1"/>
</dbReference>
<keyword evidence="3" id="KW-1185">Reference proteome</keyword>
<dbReference type="EMBL" id="FMDN01000005">
    <property type="protein sequence ID" value="SCG48580.1"/>
    <property type="molecule type" value="Genomic_DNA"/>
</dbReference>
<organism evidence="2 3">
    <name type="scientific">Micromonospora halophytica</name>
    <dbReference type="NCBI Taxonomy" id="47864"/>
    <lineage>
        <taxon>Bacteria</taxon>
        <taxon>Bacillati</taxon>
        <taxon>Actinomycetota</taxon>
        <taxon>Actinomycetes</taxon>
        <taxon>Micromonosporales</taxon>
        <taxon>Micromonosporaceae</taxon>
        <taxon>Micromonospora</taxon>
    </lineage>
</organism>
<dbReference type="Proteomes" id="UP000199408">
    <property type="component" value="Unassembled WGS sequence"/>
</dbReference>